<keyword evidence="1" id="KW-0808">Transferase</keyword>
<dbReference type="CDD" id="cd16917">
    <property type="entry name" value="HATPase_UhpB-NarQ-NarX-like"/>
    <property type="match status" value="1"/>
</dbReference>
<feature type="domain" description="GAF" evidence="4">
    <location>
        <begin position="45"/>
        <end position="192"/>
    </location>
</feature>
<dbReference type="Gene3D" id="3.30.450.40">
    <property type="match status" value="1"/>
</dbReference>
<evidence type="ECO:0000256" key="3">
    <source>
        <dbReference type="ARBA" id="ARBA00023012"/>
    </source>
</evidence>
<dbReference type="PANTHER" id="PTHR24421">
    <property type="entry name" value="NITRATE/NITRITE SENSOR PROTEIN NARX-RELATED"/>
    <property type="match status" value="1"/>
</dbReference>
<dbReference type="RefSeq" id="WP_182489389.1">
    <property type="nucleotide sequence ID" value="NZ_BAAAOV010000002.1"/>
</dbReference>
<evidence type="ECO:0000313" key="7">
    <source>
        <dbReference type="Proteomes" id="UP000585905"/>
    </source>
</evidence>
<protein>
    <submittedName>
        <fullName evidence="6">Signal transduction histidine kinase</fullName>
    </submittedName>
</protein>
<feature type="domain" description="Histidine kinase/HSP90-like ATPase" evidence="5">
    <location>
        <begin position="425"/>
        <end position="515"/>
    </location>
</feature>
<dbReference type="EMBL" id="JACGWX010000001">
    <property type="protein sequence ID" value="MBA8846651.1"/>
    <property type="molecule type" value="Genomic_DNA"/>
</dbReference>
<keyword evidence="3" id="KW-0902">Two-component regulatory system</keyword>
<dbReference type="Gene3D" id="3.30.565.10">
    <property type="entry name" value="Histidine kinase-like ATPase, C-terminal domain"/>
    <property type="match status" value="1"/>
</dbReference>
<dbReference type="SMART" id="SM00065">
    <property type="entry name" value="GAF"/>
    <property type="match status" value="1"/>
</dbReference>
<dbReference type="GO" id="GO:0046983">
    <property type="term" value="F:protein dimerization activity"/>
    <property type="evidence" value="ECO:0007669"/>
    <property type="project" value="InterPro"/>
</dbReference>
<evidence type="ECO:0000259" key="5">
    <source>
        <dbReference type="SMART" id="SM00387"/>
    </source>
</evidence>
<comment type="caution">
    <text evidence="6">The sequence shown here is derived from an EMBL/GenBank/DDBJ whole genome shotgun (WGS) entry which is preliminary data.</text>
</comment>
<dbReference type="SUPFAM" id="SSF55781">
    <property type="entry name" value="GAF domain-like"/>
    <property type="match status" value="2"/>
</dbReference>
<reference evidence="6 7" key="1">
    <citation type="submission" date="2020-07" db="EMBL/GenBank/DDBJ databases">
        <title>Sequencing the genomes of 1000 actinobacteria strains.</title>
        <authorList>
            <person name="Klenk H.-P."/>
        </authorList>
    </citation>
    <scope>NUCLEOTIDE SEQUENCE [LARGE SCALE GENOMIC DNA]</scope>
    <source>
        <strain evidence="6 7">DSM 19663</strain>
    </source>
</reference>
<dbReference type="Pfam" id="PF13185">
    <property type="entry name" value="GAF_2"/>
    <property type="match status" value="1"/>
</dbReference>
<organism evidence="6 7">
    <name type="scientific">Microcella alkalica</name>
    <dbReference type="NCBI Taxonomy" id="355930"/>
    <lineage>
        <taxon>Bacteria</taxon>
        <taxon>Bacillati</taxon>
        <taxon>Actinomycetota</taxon>
        <taxon>Actinomycetes</taxon>
        <taxon>Micrococcales</taxon>
        <taxon>Microbacteriaceae</taxon>
        <taxon>Microcella</taxon>
    </lineage>
</organism>
<accession>A0A839E2S1</accession>
<evidence type="ECO:0000259" key="4">
    <source>
        <dbReference type="SMART" id="SM00065"/>
    </source>
</evidence>
<keyword evidence="7" id="KW-1185">Reference proteome</keyword>
<proteinExistence type="predicted"/>
<evidence type="ECO:0000256" key="2">
    <source>
        <dbReference type="ARBA" id="ARBA00022777"/>
    </source>
</evidence>
<keyword evidence="2 6" id="KW-0418">Kinase</keyword>
<dbReference type="InterPro" id="IPR011712">
    <property type="entry name" value="Sig_transdc_His_kin_sub3_dim/P"/>
</dbReference>
<dbReference type="GO" id="GO:0000155">
    <property type="term" value="F:phosphorelay sensor kinase activity"/>
    <property type="evidence" value="ECO:0007669"/>
    <property type="project" value="InterPro"/>
</dbReference>
<dbReference type="SMART" id="SM00387">
    <property type="entry name" value="HATPase_c"/>
    <property type="match status" value="1"/>
</dbReference>
<dbReference type="InterPro" id="IPR029016">
    <property type="entry name" value="GAF-like_dom_sf"/>
</dbReference>
<gene>
    <name evidence="6" type="ORF">FHX53_000215</name>
</gene>
<dbReference type="SUPFAM" id="SSF55874">
    <property type="entry name" value="ATPase domain of HSP90 chaperone/DNA topoisomerase II/histidine kinase"/>
    <property type="match status" value="1"/>
</dbReference>
<dbReference type="InterPro" id="IPR050482">
    <property type="entry name" value="Sensor_HK_TwoCompSys"/>
</dbReference>
<dbReference type="Gene3D" id="1.20.5.1930">
    <property type="match status" value="1"/>
</dbReference>
<dbReference type="Proteomes" id="UP000585905">
    <property type="component" value="Unassembled WGS sequence"/>
</dbReference>
<dbReference type="GO" id="GO:0016020">
    <property type="term" value="C:membrane"/>
    <property type="evidence" value="ECO:0007669"/>
    <property type="project" value="InterPro"/>
</dbReference>
<name>A0A839E2S1_9MICO</name>
<sequence>MEIEGHGDLTALVSRILDRTDDSAAGRDRLALLVSAAQTVTRELDLTHALQRIVEVGRELVGARYGALGVIAPDGSLERFLHSGLTVERAERIGSLPTGHGILGAVVTDARTIRLDRLADDPRSAGFPAHHPPMGSFLGVPIRVGGAVFGNLYLTERAGGDPFDEVDEALITTLAAMAGTAIANSRLYERAQAERRWLEASERVIQRLLAGQLSPDDAAEVAETVLAVSEARGVVLRIGEGDAELAATAGDALGDGPRLDVPLLGAEERRLGTLEIVRGPDGHPFEEGERETAERFARSVAIARELALSRIDEQRLALADERERIARDLHDHVIQSLFAIGLTLQSTVGDPTSPMGAKIAAQVDAIDATIRQIRQAIYRLSAAPAAEAYSLRARINTLVRQTLEGEDLDSRLEFSGPVDTLVDTSLGDEVAAVVREALSNAVRHARARAVTVSMAVRGAQVVITITDDGIGMPVSGRRSGLENLRARAVELGGTFAIGPASPRGTQLRWVVPWKAS</sequence>
<dbReference type="PANTHER" id="PTHR24421:SF56">
    <property type="entry name" value="OXYGEN SENSOR HISTIDINE KINASE RESPONSE REGULATOR DOST"/>
    <property type="match status" value="1"/>
</dbReference>
<dbReference type="AlphaFoldDB" id="A0A839E2S1"/>
<dbReference type="Pfam" id="PF07730">
    <property type="entry name" value="HisKA_3"/>
    <property type="match status" value="1"/>
</dbReference>
<dbReference type="Pfam" id="PF02518">
    <property type="entry name" value="HATPase_c"/>
    <property type="match status" value="1"/>
</dbReference>
<dbReference type="InterPro" id="IPR036890">
    <property type="entry name" value="HATPase_C_sf"/>
</dbReference>
<dbReference type="InterPro" id="IPR003018">
    <property type="entry name" value="GAF"/>
</dbReference>
<dbReference type="InterPro" id="IPR003594">
    <property type="entry name" value="HATPase_dom"/>
</dbReference>
<evidence type="ECO:0000256" key="1">
    <source>
        <dbReference type="ARBA" id="ARBA00022679"/>
    </source>
</evidence>
<evidence type="ECO:0000313" key="6">
    <source>
        <dbReference type="EMBL" id="MBA8846651.1"/>
    </source>
</evidence>